<dbReference type="PANTHER" id="PTHR43376:SF1">
    <property type="entry name" value="OLIGOPEPTIDE TRANSPORT SYSTEM PERMEASE PROTEIN"/>
    <property type="match status" value="1"/>
</dbReference>
<dbReference type="PATRIC" id="fig|1685127.3.peg.124"/>
<comment type="subcellular location">
    <subcellularLocation>
        <location evidence="1 7">Cell membrane</location>
        <topology evidence="1 7">Multi-pass membrane protein</topology>
    </subcellularLocation>
</comment>
<evidence type="ECO:0000313" key="10">
    <source>
        <dbReference type="Proteomes" id="UP000037210"/>
    </source>
</evidence>
<dbReference type="GO" id="GO:0005886">
    <property type="term" value="C:plasma membrane"/>
    <property type="evidence" value="ECO:0007669"/>
    <property type="project" value="UniProtKB-SubCell"/>
</dbReference>
<keyword evidence="2 7" id="KW-0813">Transport</keyword>
<evidence type="ECO:0000259" key="8">
    <source>
        <dbReference type="PROSITE" id="PS50928"/>
    </source>
</evidence>
<evidence type="ECO:0000313" key="9">
    <source>
        <dbReference type="EMBL" id="KON29385.1"/>
    </source>
</evidence>
<dbReference type="AlphaFoldDB" id="A0A0M0BM06"/>
<dbReference type="GO" id="GO:0055085">
    <property type="term" value="P:transmembrane transport"/>
    <property type="evidence" value="ECO:0007669"/>
    <property type="project" value="InterPro"/>
</dbReference>
<dbReference type="Proteomes" id="UP000037210">
    <property type="component" value="Unassembled WGS sequence"/>
</dbReference>
<evidence type="ECO:0000256" key="1">
    <source>
        <dbReference type="ARBA" id="ARBA00004651"/>
    </source>
</evidence>
<evidence type="ECO:0000256" key="4">
    <source>
        <dbReference type="ARBA" id="ARBA00022692"/>
    </source>
</evidence>
<dbReference type="PROSITE" id="PS50928">
    <property type="entry name" value="ABC_TM1"/>
    <property type="match status" value="1"/>
</dbReference>
<evidence type="ECO:0000256" key="3">
    <source>
        <dbReference type="ARBA" id="ARBA00022475"/>
    </source>
</evidence>
<reference evidence="9 10" key="1">
    <citation type="submission" date="2015-06" db="EMBL/GenBank/DDBJ databases">
        <title>New insights into the roles of widespread benthic archaea in carbon and nitrogen cycling.</title>
        <authorList>
            <person name="Lazar C.S."/>
            <person name="Baker B.J."/>
            <person name="Seitz K.W."/>
            <person name="Hyde A.S."/>
            <person name="Dick G.J."/>
            <person name="Hinrichs K.-U."/>
            <person name="Teske A.P."/>
        </authorList>
    </citation>
    <scope>NUCLEOTIDE SEQUENCE [LARGE SCALE GENOMIC DNA]</scope>
    <source>
        <strain evidence="9">DG-45</strain>
    </source>
</reference>
<evidence type="ECO:0000256" key="2">
    <source>
        <dbReference type="ARBA" id="ARBA00022448"/>
    </source>
</evidence>
<organism evidence="9 10">
    <name type="scientific">miscellaneous Crenarchaeota group-15 archaeon DG-45</name>
    <dbReference type="NCBI Taxonomy" id="1685127"/>
    <lineage>
        <taxon>Archaea</taxon>
        <taxon>Candidatus Bathyarchaeota</taxon>
        <taxon>MCG-15</taxon>
    </lineage>
</organism>
<protein>
    <recommendedName>
        <fullName evidence="8">ABC transmembrane type-1 domain-containing protein</fullName>
    </recommendedName>
</protein>
<keyword evidence="5 7" id="KW-1133">Transmembrane helix</keyword>
<dbReference type="EMBL" id="LFWZ01000066">
    <property type="protein sequence ID" value="KON29385.1"/>
    <property type="molecule type" value="Genomic_DNA"/>
</dbReference>
<feature type="transmembrane region" description="Helical" evidence="7">
    <location>
        <begin position="196"/>
        <end position="218"/>
    </location>
</feature>
<evidence type="ECO:0000256" key="7">
    <source>
        <dbReference type="RuleBase" id="RU363032"/>
    </source>
</evidence>
<evidence type="ECO:0000256" key="5">
    <source>
        <dbReference type="ARBA" id="ARBA00022989"/>
    </source>
</evidence>
<comment type="similarity">
    <text evidence="7">Belongs to the binding-protein-dependent transport system permease family.</text>
</comment>
<comment type="caution">
    <text evidence="9">The sequence shown here is derived from an EMBL/GenBank/DDBJ whole genome shotgun (WGS) entry which is preliminary data.</text>
</comment>
<name>A0A0M0BM06_9ARCH</name>
<dbReference type="CDD" id="cd06261">
    <property type="entry name" value="TM_PBP2"/>
    <property type="match status" value="1"/>
</dbReference>
<feature type="transmembrane region" description="Helical" evidence="7">
    <location>
        <begin position="21"/>
        <end position="39"/>
    </location>
</feature>
<dbReference type="Pfam" id="PF19300">
    <property type="entry name" value="BPD_transp_1_N"/>
    <property type="match status" value="1"/>
</dbReference>
<keyword evidence="4 7" id="KW-0812">Transmembrane</keyword>
<feature type="transmembrane region" description="Helical" evidence="7">
    <location>
        <begin position="111"/>
        <end position="134"/>
    </location>
</feature>
<feature type="domain" description="ABC transmembrane type-1" evidence="8">
    <location>
        <begin position="107"/>
        <end position="319"/>
    </location>
</feature>
<keyword evidence="6 7" id="KW-0472">Membrane</keyword>
<gene>
    <name evidence="9" type="ORF">AC482_06675</name>
</gene>
<dbReference type="Gene3D" id="1.10.3720.10">
    <property type="entry name" value="MetI-like"/>
    <property type="match status" value="1"/>
</dbReference>
<sequence length="335" mass="37604">MYNGRKFMGFKEYAGKRIFQGIITIMLAITLNFFIFRIMPGDPTRAVVGDPRIKTETRLALIKKFGLDKPLLEQFILYFYNLFRGELGISFVQMGRPVVEIILGRKMINTVILMGSSMSLAFALGIVFGVVAAWKRGTKTDVSSVVLSLATYSMPVFWFGMLLLLLLSYYVMVVPIAGTITPGLIHANFFEYAKDYLHHLVTPMVTLAVSFFGGYFLFMRDTILDVFTEDYMLTARAKGLSDRKILFKHAMRNALLPMVSIMGVHVTFLISGATMTETVFSWDGLGRLIYDSVRNSDYPVLQGIFLIMAVLVVVASICADITCAYLDPRIKEAAE</sequence>
<keyword evidence="3" id="KW-1003">Cell membrane</keyword>
<feature type="transmembrane region" description="Helical" evidence="7">
    <location>
        <begin position="300"/>
        <end position="326"/>
    </location>
</feature>
<dbReference type="SUPFAM" id="SSF161098">
    <property type="entry name" value="MetI-like"/>
    <property type="match status" value="1"/>
</dbReference>
<dbReference type="InterPro" id="IPR045621">
    <property type="entry name" value="BPD_transp_1_N"/>
</dbReference>
<dbReference type="PANTHER" id="PTHR43376">
    <property type="entry name" value="OLIGOPEPTIDE TRANSPORT SYSTEM PERMEASE PROTEIN"/>
    <property type="match status" value="1"/>
</dbReference>
<evidence type="ECO:0000256" key="6">
    <source>
        <dbReference type="ARBA" id="ARBA00023136"/>
    </source>
</evidence>
<accession>A0A0M0BM06</accession>
<dbReference type="InterPro" id="IPR000515">
    <property type="entry name" value="MetI-like"/>
</dbReference>
<proteinExistence type="inferred from homology"/>
<dbReference type="InterPro" id="IPR035906">
    <property type="entry name" value="MetI-like_sf"/>
</dbReference>
<feature type="transmembrane region" description="Helical" evidence="7">
    <location>
        <begin position="155"/>
        <end position="176"/>
    </location>
</feature>
<dbReference type="Pfam" id="PF00528">
    <property type="entry name" value="BPD_transp_1"/>
    <property type="match status" value="1"/>
</dbReference>
<feature type="transmembrane region" description="Helical" evidence="7">
    <location>
        <begin position="254"/>
        <end position="280"/>
    </location>
</feature>